<gene>
    <name evidence="2" type="ORF">Ciccas_011401</name>
</gene>
<keyword evidence="3" id="KW-1185">Reference proteome</keyword>
<comment type="caution">
    <text evidence="2">The sequence shown here is derived from an EMBL/GenBank/DDBJ whole genome shotgun (WGS) entry which is preliminary data.</text>
</comment>
<dbReference type="EMBL" id="JBJKFK010003301">
    <property type="protein sequence ID" value="KAL3310040.1"/>
    <property type="molecule type" value="Genomic_DNA"/>
</dbReference>
<name>A0ABD2PRE2_9PLAT</name>
<feature type="region of interest" description="Disordered" evidence="1">
    <location>
        <begin position="63"/>
        <end position="85"/>
    </location>
</feature>
<protein>
    <submittedName>
        <fullName evidence="2">Uncharacterized protein</fullName>
    </submittedName>
</protein>
<reference evidence="2 3" key="1">
    <citation type="submission" date="2024-11" db="EMBL/GenBank/DDBJ databases">
        <title>Adaptive evolution of stress response genes in parasites aligns with host niche diversity.</title>
        <authorList>
            <person name="Hahn C."/>
            <person name="Resl P."/>
        </authorList>
    </citation>
    <scope>NUCLEOTIDE SEQUENCE [LARGE SCALE GENOMIC DNA]</scope>
    <source>
        <strain evidence="2">EGGRZ-B1_66</strain>
        <tissue evidence="2">Body</tissue>
    </source>
</reference>
<dbReference type="Proteomes" id="UP001626550">
    <property type="component" value="Unassembled WGS sequence"/>
</dbReference>
<proteinExistence type="predicted"/>
<accession>A0ABD2PRE2</accession>
<dbReference type="AlphaFoldDB" id="A0ABD2PRE2"/>
<organism evidence="2 3">
    <name type="scientific">Cichlidogyrus casuarinus</name>
    <dbReference type="NCBI Taxonomy" id="1844966"/>
    <lineage>
        <taxon>Eukaryota</taxon>
        <taxon>Metazoa</taxon>
        <taxon>Spiralia</taxon>
        <taxon>Lophotrochozoa</taxon>
        <taxon>Platyhelminthes</taxon>
        <taxon>Monogenea</taxon>
        <taxon>Monopisthocotylea</taxon>
        <taxon>Dactylogyridea</taxon>
        <taxon>Ancyrocephalidae</taxon>
        <taxon>Cichlidogyrus</taxon>
    </lineage>
</organism>
<evidence type="ECO:0000256" key="1">
    <source>
        <dbReference type="SAM" id="MobiDB-lite"/>
    </source>
</evidence>
<evidence type="ECO:0000313" key="3">
    <source>
        <dbReference type="Proteomes" id="UP001626550"/>
    </source>
</evidence>
<sequence length="134" mass="14368">MASPHMSQSGMNFMGAAKQQHHMQPLGANANDVAVCSVPPLESHLDSTQASSTVVSSVSSTQGLYNEIPHNGNQQLSPRGKLDHTSPSTIVALTLPDSGVYDSVVDAPPDDAQLQKHQSIYYNYSLIDPDHSNR</sequence>
<evidence type="ECO:0000313" key="2">
    <source>
        <dbReference type="EMBL" id="KAL3310040.1"/>
    </source>
</evidence>